<dbReference type="RefSeq" id="WP_091544449.1">
    <property type="nucleotide sequence ID" value="NZ_FMUS01000018.1"/>
</dbReference>
<dbReference type="EMBL" id="FMUS01000018">
    <property type="protein sequence ID" value="SCY85048.1"/>
    <property type="molecule type" value="Genomic_DNA"/>
</dbReference>
<dbReference type="Proteomes" id="UP000198636">
    <property type="component" value="Unassembled WGS sequence"/>
</dbReference>
<protein>
    <recommendedName>
        <fullName evidence="3">DUF177 domain-containing protein</fullName>
    </recommendedName>
</protein>
<evidence type="ECO:0000313" key="1">
    <source>
        <dbReference type="EMBL" id="SCY85048.1"/>
    </source>
</evidence>
<evidence type="ECO:0000313" key="2">
    <source>
        <dbReference type="Proteomes" id="UP000198636"/>
    </source>
</evidence>
<dbReference type="Pfam" id="PF02620">
    <property type="entry name" value="YceD"/>
    <property type="match status" value="1"/>
</dbReference>
<evidence type="ECO:0008006" key="3">
    <source>
        <dbReference type="Google" id="ProtNLM"/>
    </source>
</evidence>
<dbReference type="AlphaFoldDB" id="A0A1G5JBF6"/>
<dbReference type="InterPro" id="IPR003772">
    <property type="entry name" value="YceD"/>
</dbReference>
<organism evidence="1 2">
    <name type="scientific">Alkaliphilus peptidifermentans DSM 18978</name>
    <dbReference type="NCBI Taxonomy" id="1120976"/>
    <lineage>
        <taxon>Bacteria</taxon>
        <taxon>Bacillati</taxon>
        <taxon>Bacillota</taxon>
        <taxon>Clostridia</taxon>
        <taxon>Peptostreptococcales</taxon>
        <taxon>Natronincolaceae</taxon>
        <taxon>Alkaliphilus</taxon>
    </lineage>
</organism>
<dbReference type="PANTHER" id="PTHR34374:SF1">
    <property type="entry name" value="LARGE RIBOSOMAL RNA SUBUNIT ACCUMULATION PROTEIN YCED HOMOLOG 1, CHLOROPLASTIC"/>
    <property type="match status" value="1"/>
</dbReference>
<sequence length="175" mass="20218">MNIDLGALKREKKSQLDLDFLLNLDTINYYGDEILLPNPFSVKGKLYIMNDKVFLTSDINTVMEVNCSRCLKPFTYQFSSKVNAELVNEELYEEEEDEDPGDIILYHNNIIDLAEIIKDNIFMNIPIQTLCDRDCKGICAKCGIDLNEEQCRCNLDKNEEEKVIDPRLAKLKELL</sequence>
<dbReference type="PANTHER" id="PTHR34374">
    <property type="entry name" value="LARGE RIBOSOMAL RNA SUBUNIT ACCUMULATION PROTEIN YCED HOMOLOG 1, CHLOROPLASTIC"/>
    <property type="match status" value="1"/>
</dbReference>
<name>A0A1G5JBF6_9FIRM</name>
<keyword evidence="2" id="KW-1185">Reference proteome</keyword>
<gene>
    <name evidence="1" type="ORF">SAMN03080606_02734</name>
</gene>
<accession>A0A1G5JBF6</accession>
<reference evidence="1 2" key="1">
    <citation type="submission" date="2016-10" db="EMBL/GenBank/DDBJ databases">
        <authorList>
            <person name="de Groot N.N."/>
        </authorList>
    </citation>
    <scope>NUCLEOTIDE SEQUENCE [LARGE SCALE GENOMIC DNA]</scope>
    <source>
        <strain evidence="1 2">DSM 18978</strain>
    </source>
</reference>
<dbReference type="OrthoDB" id="9790372at2"/>
<proteinExistence type="predicted"/>
<dbReference type="STRING" id="1120976.SAMN03080606_02734"/>